<dbReference type="CDD" id="cd00018">
    <property type="entry name" value="AP2"/>
    <property type="match status" value="1"/>
</dbReference>
<feature type="compositionally biased region" description="Basic and acidic residues" evidence="8">
    <location>
        <begin position="209"/>
        <end position="224"/>
    </location>
</feature>
<evidence type="ECO:0000256" key="8">
    <source>
        <dbReference type="SAM" id="MobiDB-lite"/>
    </source>
</evidence>
<dbReference type="SMART" id="SM00380">
    <property type="entry name" value="AP2"/>
    <property type="match status" value="1"/>
</dbReference>
<dbReference type="Proteomes" id="UP000636800">
    <property type="component" value="Chromosome 7"/>
</dbReference>
<reference evidence="10 11" key="1">
    <citation type="journal article" date="2020" name="Nat. Food">
        <title>A phased Vanilla planifolia genome enables genetic improvement of flavour and production.</title>
        <authorList>
            <person name="Hasing T."/>
            <person name="Tang H."/>
            <person name="Brym M."/>
            <person name="Khazi F."/>
            <person name="Huang T."/>
            <person name="Chambers A.H."/>
        </authorList>
    </citation>
    <scope>NUCLEOTIDE SEQUENCE [LARGE SCALE GENOMIC DNA]</scope>
    <source>
        <tissue evidence="10">Leaf</tissue>
    </source>
</reference>
<dbReference type="GO" id="GO:0003700">
    <property type="term" value="F:DNA-binding transcription factor activity"/>
    <property type="evidence" value="ECO:0007669"/>
    <property type="project" value="InterPro"/>
</dbReference>
<dbReference type="OrthoDB" id="342064at2759"/>
<sequence>MAFEGLSAFDLIREHLLGETASFDDLLAGLPTPPSAPAVTHNDLTVSDYLKPIETTAPPPPVPAVAADPSSDGFRFRKPSASMIRFGADSPPHEFRLGLHIPLGAAPKVEWLDGSYADQPTAELTDERKYRGVRQRPWGRFAAEIRNPKRRGSRVWLGTFDTAVEAARAYDRAAFRMRGSKAILNFPNEVESFDNCSPAAGAAGGEEEEGRRSRCCEPGEARGEEGEIGGIWKEYTVRDSVDAVELVGGVGEFGRHGVVQFATSLAVVSASGARVPAAYGYLNLIYGLNKQIKNISVQC</sequence>
<dbReference type="PROSITE" id="PS51032">
    <property type="entry name" value="AP2_ERF"/>
    <property type="match status" value="1"/>
</dbReference>
<keyword evidence="4" id="KW-0238">DNA-binding</keyword>
<dbReference type="GO" id="GO:0005634">
    <property type="term" value="C:nucleus"/>
    <property type="evidence" value="ECO:0007669"/>
    <property type="project" value="UniProtKB-SubCell"/>
</dbReference>
<keyword evidence="5" id="KW-0010">Activator</keyword>
<dbReference type="InterPro" id="IPR016177">
    <property type="entry name" value="DNA-bd_dom_sf"/>
</dbReference>
<keyword evidence="7" id="KW-0539">Nucleus</keyword>
<protein>
    <recommendedName>
        <fullName evidence="9">AP2/ERF domain-containing protein</fullName>
    </recommendedName>
</protein>
<evidence type="ECO:0000256" key="7">
    <source>
        <dbReference type="ARBA" id="ARBA00023242"/>
    </source>
</evidence>
<keyword evidence="6" id="KW-0804">Transcription</keyword>
<dbReference type="SUPFAM" id="SSF54171">
    <property type="entry name" value="DNA-binding domain"/>
    <property type="match status" value="1"/>
</dbReference>
<keyword evidence="2" id="KW-0936">Ethylene signaling pathway</keyword>
<accession>A0A835QI71</accession>
<dbReference type="AlphaFoldDB" id="A0A835QI71"/>
<dbReference type="GO" id="GO:0009873">
    <property type="term" value="P:ethylene-activated signaling pathway"/>
    <property type="evidence" value="ECO:0007669"/>
    <property type="project" value="UniProtKB-KW"/>
</dbReference>
<dbReference type="InterPro" id="IPR044808">
    <property type="entry name" value="ERF_plant"/>
</dbReference>
<evidence type="ECO:0000256" key="1">
    <source>
        <dbReference type="ARBA" id="ARBA00004123"/>
    </source>
</evidence>
<name>A0A835QI71_VANPL</name>
<dbReference type="Pfam" id="PF00847">
    <property type="entry name" value="AP2"/>
    <property type="match status" value="1"/>
</dbReference>
<evidence type="ECO:0000256" key="4">
    <source>
        <dbReference type="ARBA" id="ARBA00023125"/>
    </source>
</evidence>
<evidence type="ECO:0000313" key="10">
    <source>
        <dbReference type="EMBL" id="KAG0473044.1"/>
    </source>
</evidence>
<feature type="region of interest" description="Disordered" evidence="8">
    <location>
        <begin position="199"/>
        <end position="224"/>
    </location>
</feature>
<keyword evidence="11" id="KW-1185">Reference proteome</keyword>
<dbReference type="PANTHER" id="PTHR31190">
    <property type="entry name" value="DNA-BINDING DOMAIN"/>
    <property type="match status" value="1"/>
</dbReference>
<evidence type="ECO:0000256" key="3">
    <source>
        <dbReference type="ARBA" id="ARBA00023015"/>
    </source>
</evidence>
<dbReference type="InterPro" id="IPR001471">
    <property type="entry name" value="AP2/ERF_dom"/>
</dbReference>
<dbReference type="Gene3D" id="3.30.730.10">
    <property type="entry name" value="AP2/ERF domain"/>
    <property type="match status" value="1"/>
</dbReference>
<feature type="domain" description="AP2/ERF" evidence="9">
    <location>
        <begin position="129"/>
        <end position="187"/>
    </location>
</feature>
<evidence type="ECO:0000256" key="6">
    <source>
        <dbReference type="ARBA" id="ARBA00023163"/>
    </source>
</evidence>
<evidence type="ECO:0000313" key="11">
    <source>
        <dbReference type="Proteomes" id="UP000636800"/>
    </source>
</evidence>
<dbReference type="GO" id="GO:0006950">
    <property type="term" value="P:response to stress"/>
    <property type="evidence" value="ECO:0007669"/>
    <property type="project" value="UniProtKB-ARBA"/>
</dbReference>
<organism evidence="10 11">
    <name type="scientific">Vanilla planifolia</name>
    <name type="common">Vanilla</name>
    <dbReference type="NCBI Taxonomy" id="51239"/>
    <lineage>
        <taxon>Eukaryota</taxon>
        <taxon>Viridiplantae</taxon>
        <taxon>Streptophyta</taxon>
        <taxon>Embryophyta</taxon>
        <taxon>Tracheophyta</taxon>
        <taxon>Spermatophyta</taxon>
        <taxon>Magnoliopsida</taxon>
        <taxon>Liliopsida</taxon>
        <taxon>Asparagales</taxon>
        <taxon>Orchidaceae</taxon>
        <taxon>Vanilloideae</taxon>
        <taxon>Vanilleae</taxon>
        <taxon>Vanilla</taxon>
    </lineage>
</organism>
<comment type="caution">
    <text evidence="10">The sequence shown here is derived from an EMBL/GenBank/DDBJ whole genome shotgun (WGS) entry which is preliminary data.</text>
</comment>
<evidence type="ECO:0000259" key="9">
    <source>
        <dbReference type="PROSITE" id="PS51032"/>
    </source>
</evidence>
<dbReference type="FunFam" id="3.30.730.10:FF:000001">
    <property type="entry name" value="Ethylene-responsive transcription factor 2"/>
    <property type="match status" value="1"/>
</dbReference>
<dbReference type="PANTHER" id="PTHR31190:SF499">
    <property type="entry name" value="ETHYLENE-RESPONSIVE TRANSCRIPTION FACTOR ERF105"/>
    <property type="match status" value="1"/>
</dbReference>
<dbReference type="InterPro" id="IPR036955">
    <property type="entry name" value="AP2/ERF_dom_sf"/>
</dbReference>
<dbReference type="EMBL" id="JADCNL010000007">
    <property type="protein sequence ID" value="KAG0473044.1"/>
    <property type="molecule type" value="Genomic_DNA"/>
</dbReference>
<gene>
    <name evidence="10" type="ORF">HPP92_014901</name>
</gene>
<dbReference type="PRINTS" id="PR00367">
    <property type="entry name" value="ETHRSPELEMNT"/>
</dbReference>
<dbReference type="GO" id="GO:0000976">
    <property type="term" value="F:transcription cis-regulatory region binding"/>
    <property type="evidence" value="ECO:0007669"/>
    <property type="project" value="UniProtKB-ARBA"/>
</dbReference>
<proteinExistence type="predicted"/>
<keyword evidence="3" id="KW-0805">Transcription regulation</keyword>
<evidence type="ECO:0000256" key="5">
    <source>
        <dbReference type="ARBA" id="ARBA00023159"/>
    </source>
</evidence>
<comment type="subcellular location">
    <subcellularLocation>
        <location evidence="1">Nucleus</location>
    </subcellularLocation>
</comment>
<evidence type="ECO:0000256" key="2">
    <source>
        <dbReference type="ARBA" id="ARBA00022745"/>
    </source>
</evidence>